<dbReference type="PROSITE" id="PS50125">
    <property type="entry name" value="GUANYLATE_CYCLASE_2"/>
    <property type="match status" value="1"/>
</dbReference>
<organism evidence="3 4">
    <name type="scientific">candidate division KSB3 bacterium</name>
    <dbReference type="NCBI Taxonomy" id="2044937"/>
    <lineage>
        <taxon>Bacteria</taxon>
        <taxon>candidate division KSB3</taxon>
    </lineage>
</organism>
<dbReference type="InterPro" id="IPR050923">
    <property type="entry name" value="Cell_Proc_Reg/RNA_Proc"/>
</dbReference>
<dbReference type="PROSITE" id="PS50006">
    <property type="entry name" value="FHA_DOMAIN"/>
    <property type="match status" value="1"/>
</dbReference>
<dbReference type="EMBL" id="PDSK01000121">
    <property type="protein sequence ID" value="PIE31994.1"/>
    <property type="molecule type" value="Genomic_DNA"/>
</dbReference>
<dbReference type="GO" id="GO:0035556">
    <property type="term" value="P:intracellular signal transduction"/>
    <property type="evidence" value="ECO:0007669"/>
    <property type="project" value="InterPro"/>
</dbReference>
<feature type="domain" description="Guanylate cyclase" evidence="2">
    <location>
        <begin position="171"/>
        <end position="279"/>
    </location>
</feature>
<dbReference type="Pfam" id="PF00498">
    <property type="entry name" value="FHA"/>
    <property type="match status" value="1"/>
</dbReference>
<evidence type="ECO:0000313" key="3">
    <source>
        <dbReference type="EMBL" id="PIE31994.1"/>
    </source>
</evidence>
<dbReference type="SMART" id="SM00240">
    <property type="entry name" value="FHA"/>
    <property type="match status" value="1"/>
</dbReference>
<dbReference type="Gene3D" id="2.60.200.20">
    <property type="match status" value="1"/>
</dbReference>
<dbReference type="InterPro" id="IPR008984">
    <property type="entry name" value="SMAD_FHA_dom_sf"/>
</dbReference>
<feature type="domain" description="FHA" evidence="1">
    <location>
        <begin position="38"/>
        <end position="88"/>
    </location>
</feature>
<gene>
    <name evidence="3" type="ORF">CSA56_16705</name>
</gene>
<dbReference type="InterPro" id="IPR001054">
    <property type="entry name" value="A/G_cyclase"/>
</dbReference>
<evidence type="ECO:0000259" key="1">
    <source>
        <dbReference type="PROSITE" id="PS50006"/>
    </source>
</evidence>
<dbReference type="GO" id="GO:0009190">
    <property type="term" value="P:cyclic nucleotide biosynthetic process"/>
    <property type="evidence" value="ECO:0007669"/>
    <property type="project" value="InterPro"/>
</dbReference>
<accession>A0A2G6K8K3</accession>
<evidence type="ECO:0000259" key="2">
    <source>
        <dbReference type="PROSITE" id="PS50125"/>
    </source>
</evidence>
<comment type="caution">
    <text evidence="3">The sequence shown here is derived from an EMBL/GenBank/DDBJ whole genome shotgun (WGS) entry which is preliminary data.</text>
</comment>
<dbReference type="GO" id="GO:0004016">
    <property type="term" value="F:adenylate cyclase activity"/>
    <property type="evidence" value="ECO:0007669"/>
    <property type="project" value="UniProtKB-ARBA"/>
</dbReference>
<dbReference type="PANTHER" id="PTHR23308">
    <property type="entry name" value="NUCLEAR INHIBITOR OF PROTEIN PHOSPHATASE-1"/>
    <property type="match status" value="1"/>
</dbReference>
<sequence length="344" mass="38230">MPKDRDLQQEKQHRRVEIRVTAGPAKGRHLVCDKVASFVCGRSPDAHISLPSDRYISRQHFSLHVAPPECTLRDLGSTNGVIVNGVRYGGTTPTAPGIRQAPFNEVCLKDGDEIIIGNTRINISIHPFSQNDRSNAACQENKNDASLNRCNEAIQQTATPQQEAAMPEEVALLLIDLVGSTQHLLRMGDQQFSDLIEQIRYRFDAHRSVSDRLSLRYTGDGFLATYKSATKALSMAADFLKTPIRQDVHIRIALHWGAVKMGTNGDVLGKAVQQVRQFEGLQGKDRIGTTATVGKLPEKNRVLITKPVCKRLSPANRKKFTFAGVFSLDEDSQDICALWFFQKP</sequence>
<name>A0A2G6K8K3_9BACT</name>
<evidence type="ECO:0000313" key="4">
    <source>
        <dbReference type="Proteomes" id="UP000230821"/>
    </source>
</evidence>
<dbReference type="InterPro" id="IPR029787">
    <property type="entry name" value="Nucleotide_cyclase"/>
</dbReference>
<protein>
    <recommendedName>
        <fullName evidence="5">Adenylate/guanylate cyclase domain-containing protein</fullName>
    </recommendedName>
</protein>
<proteinExistence type="predicted"/>
<dbReference type="InterPro" id="IPR000253">
    <property type="entry name" value="FHA_dom"/>
</dbReference>
<reference evidence="3 4" key="1">
    <citation type="submission" date="2017-10" db="EMBL/GenBank/DDBJ databases">
        <title>Novel microbial diversity and functional potential in the marine mammal oral microbiome.</title>
        <authorList>
            <person name="Dudek N.K."/>
            <person name="Sun C.L."/>
            <person name="Burstein D."/>
            <person name="Kantor R.S."/>
            <person name="Aliaga Goltsman D.S."/>
            <person name="Bik E.M."/>
            <person name="Thomas B.C."/>
            <person name="Banfield J.F."/>
            <person name="Relman D.A."/>
        </authorList>
    </citation>
    <scope>NUCLEOTIDE SEQUENCE [LARGE SCALE GENOMIC DNA]</scope>
    <source>
        <strain evidence="3">DOLJORAL78_47_16</strain>
    </source>
</reference>
<dbReference type="SUPFAM" id="SSF55073">
    <property type="entry name" value="Nucleotide cyclase"/>
    <property type="match status" value="1"/>
</dbReference>
<evidence type="ECO:0008006" key="5">
    <source>
        <dbReference type="Google" id="ProtNLM"/>
    </source>
</evidence>
<dbReference type="SUPFAM" id="SSF49879">
    <property type="entry name" value="SMAD/FHA domain"/>
    <property type="match status" value="1"/>
</dbReference>
<dbReference type="CDD" id="cd00060">
    <property type="entry name" value="FHA"/>
    <property type="match status" value="1"/>
</dbReference>
<dbReference type="Gene3D" id="3.30.70.1230">
    <property type="entry name" value="Nucleotide cyclase"/>
    <property type="match status" value="1"/>
</dbReference>
<dbReference type="AlphaFoldDB" id="A0A2G6K8K3"/>
<dbReference type="Proteomes" id="UP000230821">
    <property type="component" value="Unassembled WGS sequence"/>
</dbReference>